<dbReference type="Gene3D" id="3.80.10.10">
    <property type="entry name" value="Ribonuclease Inhibitor"/>
    <property type="match status" value="1"/>
</dbReference>
<feature type="domain" description="Disease resistance protein winged helix" evidence="9">
    <location>
        <begin position="435"/>
        <end position="506"/>
    </location>
</feature>
<gene>
    <name evidence="11" type="ORF">TEA_025897</name>
</gene>
<dbReference type="InterPro" id="IPR002182">
    <property type="entry name" value="NB-ARC"/>
</dbReference>
<dbReference type="Pfam" id="PF00931">
    <property type="entry name" value="NB-ARC"/>
    <property type="match status" value="1"/>
</dbReference>
<keyword evidence="5" id="KW-0611">Plant defense</keyword>
<keyword evidence="3" id="KW-0677">Repeat</keyword>
<keyword evidence="4" id="KW-0547">Nucleotide-binding</keyword>
<proteinExistence type="inferred from homology"/>
<reference evidence="11 12" key="1">
    <citation type="journal article" date="2018" name="Proc. Natl. Acad. Sci. U.S.A.">
        <title>Draft genome sequence of Camellia sinensis var. sinensis provides insights into the evolution of the tea genome and tea quality.</title>
        <authorList>
            <person name="Wei C."/>
            <person name="Yang H."/>
            <person name="Wang S."/>
            <person name="Zhao J."/>
            <person name="Liu C."/>
            <person name="Gao L."/>
            <person name="Xia E."/>
            <person name="Lu Y."/>
            <person name="Tai Y."/>
            <person name="She G."/>
            <person name="Sun J."/>
            <person name="Cao H."/>
            <person name="Tong W."/>
            <person name="Gao Q."/>
            <person name="Li Y."/>
            <person name="Deng W."/>
            <person name="Jiang X."/>
            <person name="Wang W."/>
            <person name="Chen Q."/>
            <person name="Zhang S."/>
            <person name="Li H."/>
            <person name="Wu J."/>
            <person name="Wang P."/>
            <person name="Li P."/>
            <person name="Shi C."/>
            <person name="Zheng F."/>
            <person name="Jian J."/>
            <person name="Huang B."/>
            <person name="Shan D."/>
            <person name="Shi M."/>
            <person name="Fang C."/>
            <person name="Yue Y."/>
            <person name="Li F."/>
            <person name="Li D."/>
            <person name="Wei S."/>
            <person name="Han B."/>
            <person name="Jiang C."/>
            <person name="Yin Y."/>
            <person name="Xia T."/>
            <person name="Zhang Z."/>
            <person name="Bennetzen J.L."/>
            <person name="Zhao S."/>
            <person name="Wan X."/>
        </authorList>
    </citation>
    <scope>NUCLEOTIDE SEQUENCE [LARGE SCALE GENOMIC DNA]</scope>
    <source>
        <strain evidence="12">cv. Shuchazao</strain>
        <tissue evidence="11">Leaf</tissue>
    </source>
</reference>
<evidence type="ECO:0000313" key="11">
    <source>
        <dbReference type="EMBL" id="THG01121.1"/>
    </source>
</evidence>
<name>A0A4S4DEJ9_CAMSN</name>
<evidence type="ECO:0000259" key="8">
    <source>
        <dbReference type="Pfam" id="PF18052"/>
    </source>
</evidence>
<dbReference type="PANTHER" id="PTHR23155:SF1205">
    <property type="entry name" value="DISEASE RESISTANCE PROTEIN RPM1"/>
    <property type="match status" value="1"/>
</dbReference>
<dbReference type="Pfam" id="PF23559">
    <property type="entry name" value="WHD_DRP"/>
    <property type="match status" value="1"/>
</dbReference>
<dbReference type="Gene3D" id="1.20.5.4130">
    <property type="match status" value="1"/>
</dbReference>
<dbReference type="PRINTS" id="PR00364">
    <property type="entry name" value="DISEASERSIST"/>
</dbReference>
<comment type="caution">
    <text evidence="11">The sequence shown here is derived from an EMBL/GenBank/DDBJ whole genome shotgun (WGS) entry which is preliminary data.</text>
</comment>
<dbReference type="AlphaFoldDB" id="A0A4S4DEJ9"/>
<dbReference type="Gene3D" id="1.10.10.10">
    <property type="entry name" value="Winged helix-like DNA-binding domain superfamily/Winged helix DNA-binding domain"/>
    <property type="match status" value="1"/>
</dbReference>
<evidence type="ECO:0000259" key="7">
    <source>
        <dbReference type="Pfam" id="PF00931"/>
    </source>
</evidence>
<dbReference type="Gene3D" id="1.10.8.430">
    <property type="entry name" value="Helical domain of apoptotic protease-activating factors"/>
    <property type="match status" value="1"/>
</dbReference>
<keyword evidence="12" id="KW-1185">Reference proteome</keyword>
<comment type="similarity">
    <text evidence="1">Belongs to the disease resistance NB-LRR family.</text>
</comment>
<dbReference type="Pfam" id="PF18052">
    <property type="entry name" value="Rx_N"/>
    <property type="match status" value="1"/>
</dbReference>
<protein>
    <recommendedName>
        <fullName evidence="13">Disease resistance protein RPM1-like</fullName>
    </recommendedName>
</protein>
<keyword evidence="2" id="KW-0433">Leucine-rich repeat</keyword>
<dbReference type="InterPro" id="IPR027417">
    <property type="entry name" value="P-loop_NTPase"/>
</dbReference>
<organism evidence="11 12">
    <name type="scientific">Camellia sinensis var. sinensis</name>
    <name type="common">China tea</name>
    <dbReference type="NCBI Taxonomy" id="542762"/>
    <lineage>
        <taxon>Eukaryota</taxon>
        <taxon>Viridiplantae</taxon>
        <taxon>Streptophyta</taxon>
        <taxon>Embryophyta</taxon>
        <taxon>Tracheophyta</taxon>
        <taxon>Spermatophyta</taxon>
        <taxon>Magnoliopsida</taxon>
        <taxon>eudicotyledons</taxon>
        <taxon>Gunneridae</taxon>
        <taxon>Pentapetalae</taxon>
        <taxon>asterids</taxon>
        <taxon>Ericales</taxon>
        <taxon>Theaceae</taxon>
        <taxon>Camellia</taxon>
    </lineage>
</organism>
<accession>A0A4S4DEJ9</accession>
<dbReference type="InterPro" id="IPR044974">
    <property type="entry name" value="Disease_R_plants"/>
</dbReference>
<dbReference type="GO" id="GO:0005524">
    <property type="term" value="F:ATP binding"/>
    <property type="evidence" value="ECO:0007669"/>
    <property type="project" value="UniProtKB-KW"/>
</dbReference>
<dbReference type="PANTHER" id="PTHR23155">
    <property type="entry name" value="DISEASE RESISTANCE PROTEIN RP"/>
    <property type="match status" value="1"/>
</dbReference>
<dbReference type="GO" id="GO:0098542">
    <property type="term" value="P:defense response to other organism"/>
    <property type="evidence" value="ECO:0007669"/>
    <property type="project" value="TreeGrafter"/>
</dbReference>
<dbReference type="Pfam" id="PF23598">
    <property type="entry name" value="LRR_14"/>
    <property type="match status" value="1"/>
</dbReference>
<dbReference type="Gene3D" id="3.40.50.300">
    <property type="entry name" value="P-loop containing nucleotide triphosphate hydrolases"/>
    <property type="match status" value="1"/>
</dbReference>
<dbReference type="GO" id="GO:0043531">
    <property type="term" value="F:ADP binding"/>
    <property type="evidence" value="ECO:0007669"/>
    <property type="project" value="InterPro"/>
</dbReference>
<dbReference type="InterPro" id="IPR036388">
    <property type="entry name" value="WH-like_DNA-bd_sf"/>
</dbReference>
<evidence type="ECO:0000259" key="9">
    <source>
        <dbReference type="Pfam" id="PF23559"/>
    </source>
</evidence>
<dbReference type="SUPFAM" id="SSF52058">
    <property type="entry name" value="L domain-like"/>
    <property type="match status" value="1"/>
</dbReference>
<feature type="domain" description="Disease resistance R13L4/SHOC-2-like LRR" evidence="10">
    <location>
        <begin position="553"/>
        <end position="861"/>
    </location>
</feature>
<dbReference type="FunFam" id="1.10.10.10:FF:000322">
    <property type="entry name" value="Probable disease resistance protein At1g63360"/>
    <property type="match status" value="1"/>
</dbReference>
<evidence type="ECO:0000256" key="6">
    <source>
        <dbReference type="ARBA" id="ARBA00022840"/>
    </source>
</evidence>
<evidence type="ECO:0000256" key="2">
    <source>
        <dbReference type="ARBA" id="ARBA00022614"/>
    </source>
</evidence>
<evidence type="ECO:0000256" key="4">
    <source>
        <dbReference type="ARBA" id="ARBA00022741"/>
    </source>
</evidence>
<evidence type="ECO:0000256" key="1">
    <source>
        <dbReference type="ARBA" id="ARBA00008894"/>
    </source>
</evidence>
<evidence type="ECO:0000256" key="3">
    <source>
        <dbReference type="ARBA" id="ARBA00022737"/>
    </source>
</evidence>
<keyword evidence="6" id="KW-0067">ATP-binding</keyword>
<dbReference type="EMBL" id="SDRB02011500">
    <property type="protein sequence ID" value="THG01121.1"/>
    <property type="molecule type" value="Genomic_DNA"/>
</dbReference>
<dbReference type="Proteomes" id="UP000306102">
    <property type="component" value="Unassembled WGS sequence"/>
</dbReference>
<dbReference type="InterPro" id="IPR055414">
    <property type="entry name" value="LRR_R13L4/SHOC2-like"/>
</dbReference>
<evidence type="ECO:0000256" key="5">
    <source>
        <dbReference type="ARBA" id="ARBA00022821"/>
    </source>
</evidence>
<evidence type="ECO:0000259" key="10">
    <source>
        <dbReference type="Pfam" id="PF23598"/>
    </source>
</evidence>
<dbReference type="InterPro" id="IPR041118">
    <property type="entry name" value="Rx_N"/>
</dbReference>
<feature type="domain" description="Disease resistance N-terminal" evidence="8">
    <location>
        <begin position="5"/>
        <end position="87"/>
    </location>
</feature>
<feature type="domain" description="NB-ARC" evidence="7">
    <location>
        <begin position="174"/>
        <end position="347"/>
    </location>
</feature>
<evidence type="ECO:0000313" key="12">
    <source>
        <dbReference type="Proteomes" id="UP000306102"/>
    </source>
</evidence>
<dbReference type="InterPro" id="IPR058922">
    <property type="entry name" value="WHD_DRP"/>
</dbReference>
<dbReference type="InterPro" id="IPR038005">
    <property type="entry name" value="RX-like_CC"/>
</dbReference>
<dbReference type="InterPro" id="IPR032675">
    <property type="entry name" value="LRR_dom_sf"/>
</dbReference>
<dbReference type="GO" id="GO:0051607">
    <property type="term" value="P:defense response to virus"/>
    <property type="evidence" value="ECO:0007669"/>
    <property type="project" value="UniProtKB-ARBA"/>
</dbReference>
<dbReference type="FunFam" id="3.40.50.300:FF:001091">
    <property type="entry name" value="Probable disease resistance protein At1g61300"/>
    <property type="match status" value="1"/>
</dbReference>
<dbReference type="CDD" id="cd14798">
    <property type="entry name" value="RX-CC_like"/>
    <property type="match status" value="1"/>
</dbReference>
<dbReference type="SUPFAM" id="SSF52540">
    <property type="entry name" value="P-loop containing nucleoside triphosphate hydrolases"/>
    <property type="match status" value="1"/>
</dbReference>
<dbReference type="InterPro" id="IPR042197">
    <property type="entry name" value="Apaf_helical"/>
</dbReference>
<evidence type="ECO:0008006" key="13">
    <source>
        <dbReference type="Google" id="ProtNLM"/>
    </source>
</evidence>
<sequence length="989" mass="112103">MAMIAVRLVVEKLGTLLAEEAQLLGGVGRGVAELQDDLESMRSFLQDAEARSESDKGVKTWVKQVRDVAYNTEDILEEFLLRLSPPQGSGFFHILHKGYHHLRQLRARHRLAVQIEEVKRKVKAISERRNAFSFKRIEEATTSPATTTLQTWNDPRLASLFLDDADVVGIENPKSLLISWLVGGEQNLTAVSVVGMGGVGKTTLVKKVYDSQAVKKYFDHHAWITVSQSFTAAELLRAALKDFLEEIKEPIPQGIDTMDERQLINKLRVYLQQKRYVVVFDDVWSTNAWEVVKLALPDSCCGSRIIFTTRIGDVAASIETTSHVYHLQPLPEEEAWTLFCMKAFRGENNGICSKELGEMSYKILNKCGGLPLAIVTIGSLLSKKNKHLLEWKKVHDSLSAEAKSNSNFETLERILLLSYIDLPYHLKCCFLYLSVFPEDYLIKRMKLIRLWVIERFVEEKPGLTAEEVAEDYLNELVSRNMIQVVETDYFNRVMTCRVHDIMREIIQLKSRDESFAMILLNDRRMSMEEKVRRMSIHGSCEEELPSGMRFTSLRSLLVFVSTSSSMSLGKTFFKGFKLLGVLELEGAPLYEFPPELTEMIHLRYLSLRRTMINKLPESIGKLKKLEILDLKHCLRTCISSLPNGISKLKNLCQLRGYGYYLESSTMLATYGMNLPGKIGELTNLQKLGNVEVNGNGDMLRELGKLTQLRRLGILELTQENGMKLCSSLEKLKHLTALYMVSISTSEPLHLNSLSSCPQFLQRLYLKSSLLTLPKWIASLQYLAKLVLQYSNLHDDPLKSLQGLPNLVVLELREAFAGEELCCNIGGYPRLQKLSLHQLSQLKCVRVEQGAMPGLLQLNIVACEKLEAVPMAESDLFNSDIALTRIADPEAPLLRLMPPHPAFSIQPTGYPSIILDVLELKEAVKIKDGESEAYIFEIETNGQAYEDMQTQNQHLLQQVAERDDYNIKLCIVVTCLSFLVYHLIVCCYVM</sequence>